<dbReference type="InterPro" id="IPR001959">
    <property type="entry name" value="Transposase"/>
</dbReference>
<sequence>MLTSNNLISISHKIELIPNNKAKTHFKKAFGCSRLAYNWGLAKWQEYYKQGIKKSHLELKKEFNAIKKEQFPFVYEVSKYATQQPFLNLNLAFNKFFKDLKQGKISYPKFKKKRESFGSYYIGGDQVIIKDNKYLKVPNLGNVKLREKLRFIGKINSVTISQKADKFYASFSMQISQDEYNKTHKITIKNNQSVGIDLGIKEFISLSNGLQIKAPKPLNKLNRLLVKRARQLSKKQHAKTKQEILQGIKKSNNYKKASIKLNKLHSKISNIRADFLHKLSSLIIRNFNYIGLEDLNIKGMLKNHHLAKAISDVSFYEFKRMLSYKSQYHKRKIIEAPRFYPSSKTCSSCKSIKEDLKLKDRIYHCKECGLSIDRDYNASLNLKYFAQEKIGLVQAEFTPEDLTALLKDLAINNLITSKVETGIQQKSYL</sequence>
<dbReference type="InterPro" id="IPR010095">
    <property type="entry name" value="Cas12f1-like_TNB"/>
</dbReference>
<dbReference type="Pfam" id="PF01385">
    <property type="entry name" value="OrfB_IS605"/>
    <property type="match status" value="1"/>
</dbReference>
<evidence type="ECO:0000256" key="6">
    <source>
        <dbReference type="ARBA" id="ARBA00023172"/>
    </source>
</evidence>
<keyword evidence="6" id="KW-0233">DNA recombination</keyword>
<protein>
    <submittedName>
        <fullName evidence="10">IS200/IS605 family element transposase accessory protein TnpB</fullName>
    </submittedName>
</protein>
<accession>A0ABS7WRH3</accession>
<feature type="domain" description="Probable transposase IS891/IS1136/IS1341" evidence="7">
    <location>
        <begin position="188"/>
        <end position="303"/>
    </location>
</feature>
<feature type="domain" description="Transposase putative helix-turn-helix" evidence="9">
    <location>
        <begin position="10"/>
        <end position="53"/>
    </location>
</feature>
<evidence type="ECO:0000256" key="5">
    <source>
        <dbReference type="ARBA" id="ARBA00023125"/>
    </source>
</evidence>
<comment type="similarity">
    <text evidence="1">In the C-terminal section; belongs to the transposase 35 family.</text>
</comment>
<evidence type="ECO:0000259" key="8">
    <source>
        <dbReference type="Pfam" id="PF07282"/>
    </source>
</evidence>
<evidence type="ECO:0000313" key="10">
    <source>
        <dbReference type="EMBL" id="MBZ7986937.1"/>
    </source>
</evidence>
<dbReference type="Pfam" id="PF12323">
    <property type="entry name" value="HTH_OrfB_IS605"/>
    <property type="match status" value="1"/>
</dbReference>
<dbReference type="Pfam" id="PF07282">
    <property type="entry name" value="Cas12f1-like_TNB"/>
    <property type="match status" value="1"/>
</dbReference>
<evidence type="ECO:0000259" key="9">
    <source>
        <dbReference type="Pfam" id="PF12323"/>
    </source>
</evidence>
<dbReference type="RefSeq" id="WP_224325179.1">
    <property type="nucleotide sequence ID" value="NZ_JACGBB010000003.1"/>
</dbReference>
<keyword evidence="5" id="KW-0238">DNA-binding</keyword>
<gene>
    <name evidence="10" type="primary">tnpB</name>
    <name evidence="10" type="ORF">AVCANL283_02235</name>
</gene>
<evidence type="ECO:0000256" key="3">
    <source>
        <dbReference type="ARBA" id="ARBA00022723"/>
    </source>
</evidence>
<name>A0ABS7WRH3_9BACT</name>
<comment type="caution">
    <text evidence="10">The sequence shown here is derived from an EMBL/GenBank/DDBJ whole genome shotgun (WGS) entry which is preliminary data.</text>
</comment>
<evidence type="ECO:0000256" key="1">
    <source>
        <dbReference type="ARBA" id="ARBA00008761"/>
    </source>
</evidence>
<evidence type="ECO:0000259" key="7">
    <source>
        <dbReference type="Pfam" id="PF01385"/>
    </source>
</evidence>
<dbReference type="Proteomes" id="UP000786183">
    <property type="component" value="Unassembled WGS sequence"/>
</dbReference>
<evidence type="ECO:0000256" key="2">
    <source>
        <dbReference type="ARBA" id="ARBA00022578"/>
    </source>
</evidence>
<keyword evidence="2" id="KW-0815">Transposition</keyword>
<keyword evidence="3" id="KW-0479">Metal-binding</keyword>
<reference evidence="10 11" key="1">
    <citation type="submission" date="2020-07" db="EMBL/GenBank/DDBJ databases">
        <title>Transfer of Campylobacter canadensis to the novel genus Avispirillum gen. nov., that also includes two novel species recovered from migratory waterfowl: Avispirillum anseris sp. nov. and Avispirillum brantae sp. nov.</title>
        <authorList>
            <person name="Miller W.G."/>
            <person name="Chapman M.H."/>
            <person name="Yee E."/>
            <person name="Inglis G.D."/>
        </authorList>
    </citation>
    <scope>NUCLEOTIDE SEQUENCE [LARGE SCALE GENOMIC DNA]</scope>
    <source>
        <strain evidence="10 11">L283</strain>
    </source>
</reference>
<keyword evidence="11" id="KW-1185">Reference proteome</keyword>
<organism evidence="10 11">
    <name type="scientific">Campylobacter canadensis</name>
    <dbReference type="NCBI Taxonomy" id="449520"/>
    <lineage>
        <taxon>Bacteria</taxon>
        <taxon>Pseudomonadati</taxon>
        <taxon>Campylobacterota</taxon>
        <taxon>Epsilonproteobacteria</taxon>
        <taxon>Campylobacterales</taxon>
        <taxon>Campylobacteraceae</taxon>
        <taxon>Campylobacter</taxon>
    </lineage>
</organism>
<dbReference type="NCBIfam" id="TIGR01766">
    <property type="entry name" value="IS200/IS605 family accessory protein TnpB-like domain"/>
    <property type="match status" value="1"/>
</dbReference>
<proteinExistence type="inferred from homology"/>
<dbReference type="InterPro" id="IPR021027">
    <property type="entry name" value="Transposase_put_HTH"/>
</dbReference>
<feature type="domain" description="Cas12f1-like TNB" evidence="8">
    <location>
        <begin position="315"/>
        <end position="382"/>
    </location>
</feature>
<dbReference type="EMBL" id="JACGBB010000003">
    <property type="protein sequence ID" value="MBZ7986937.1"/>
    <property type="molecule type" value="Genomic_DNA"/>
</dbReference>
<dbReference type="NCBIfam" id="NF040570">
    <property type="entry name" value="guided_TnpB"/>
    <property type="match status" value="1"/>
</dbReference>
<evidence type="ECO:0000256" key="4">
    <source>
        <dbReference type="ARBA" id="ARBA00022833"/>
    </source>
</evidence>
<keyword evidence="4" id="KW-0862">Zinc</keyword>
<evidence type="ECO:0000313" key="11">
    <source>
        <dbReference type="Proteomes" id="UP000786183"/>
    </source>
</evidence>